<protein>
    <submittedName>
        <fullName evidence="1 3">PhyH-domain-containing protein</fullName>
    </submittedName>
</protein>
<dbReference type="SUPFAM" id="SSF51197">
    <property type="entry name" value="Clavaminate synthase-like"/>
    <property type="match status" value="1"/>
</dbReference>
<reference evidence="1 3" key="1">
    <citation type="submission" date="2020-01" db="EMBL/GenBank/DDBJ databases">
        <authorList>
            <consortium name="DOE Joint Genome Institute"/>
            <person name="Haridas S."/>
            <person name="Albert R."/>
            <person name="Binder M."/>
            <person name="Bloem J."/>
            <person name="Labutti K."/>
            <person name="Salamov A."/>
            <person name="Andreopoulos B."/>
            <person name="Baker S.E."/>
            <person name="Barry K."/>
            <person name="Bills G."/>
            <person name="Bluhm B.H."/>
            <person name="Cannon C."/>
            <person name="Castanera R."/>
            <person name="Culley D.E."/>
            <person name="Daum C."/>
            <person name="Ezra D."/>
            <person name="Gonzalez J.B."/>
            <person name="Henrissat B."/>
            <person name="Kuo A."/>
            <person name="Liang C."/>
            <person name="Lipzen A."/>
            <person name="Lutzoni F."/>
            <person name="Magnuson J."/>
            <person name="Mondo S."/>
            <person name="Nolan M."/>
            <person name="Ohm R."/>
            <person name="Pangilinan J."/>
            <person name="Park H.-J."/>
            <person name="Ramirez L."/>
            <person name="Alfaro M."/>
            <person name="Sun H."/>
            <person name="Tritt A."/>
            <person name="Yoshinaga Y."/>
            <person name="Zwiers L.-H."/>
            <person name="Turgeon B.G."/>
            <person name="Goodwin S.B."/>
            <person name="Spatafora J.W."/>
            <person name="Crous P.W."/>
            <person name="Grigoriev I.V."/>
        </authorList>
    </citation>
    <scope>NUCLEOTIDE SEQUENCE</scope>
    <source>
        <strain evidence="1 3">CBS 781.70</strain>
    </source>
</reference>
<sequence>MTATSESINSSVVDAAKTKLKEEGWCTIPNVLDPDRTKDALDKLWKAAKESERQGVDTFMPKLDPNASNVRVFYLLERDALFRELIAHPTAVEMVKSVLGENYLISNFTANIARPGSKSMGLHSDQSLVVPDPWKEPWALNVVWCLNDVYFENGATLFIPGSHKWMNRSDVPDNADQLLRPFEAKAGSIIVMEGRVWHTSGANITVDADRALLFGYYTAPFLRQQVNWTAALSQEVQSSLSPQMREWLGLNVTANTGKVSNLHYLADQYGKGKI</sequence>
<keyword evidence="2" id="KW-1185">Reference proteome</keyword>
<evidence type="ECO:0000313" key="1">
    <source>
        <dbReference type="EMBL" id="KAF1810302.1"/>
    </source>
</evidence>
<dbReference type="Proteomes" id="UP000504638">
    <property type="component" value="Unplaced"/>
</dbReference>
<dbReference type="Pfam" id="PF05721">
    <property type="entry name" value="PhyH"/>
    <property type="match status" value="1"/>
</dbReference>
<dbReference type="InterPro" id="IPR008775">
    <property type="entry name" value="Phytyl_CoA_dOase-like"/>
</dbReference>
<dbReference type="PANTHER" id="PTHR37563">
    <property type="entry name" value="PHYTANOYL-COA DIOXYGENASE FAMILY PROTEIN (AFU_ORTHOLOGUE AFUA_2G03330)"/>
    <property type="match status" value="1"/>
</dbReference>
<name>A0A6G1FX67_9PEZI</name>
<evidence type="ECO:0000313" key="2">
    <source>
        <dbReference type="Proteomes" id="UP000504638"/>
    </source>
</evidence>
<dbReference type="GeneID" id="54417192"/>
<accession>A0A6G1FX67</accession>
<dbReference type="EMBL" id="ML975167">
    <property type="protein sequence ID" value="KAF1810302.1"/>
    <property type="molecule type" value="Genomic_DNA"/>
</dbReference>
<dbReference type="InterPro" id="IPR051961">
    <property type="entry name" value="Fungal_Metabolite_Diox"/>
</dbReference>
<dbReference type="RefSeq" id="XP_033531933.1">
    <property type="nucleotide sequence ID" value="XM_033676622.1"/>
</dbReference>
<dbReference type="Gene3D" id="2.60.120.620">
    <property type="entry name" value="q2cbj1_9rhob like domain"/>
    <property type="match status" value="1"/>
</dbReference>
<dbReference type="PANTHER" id="PTHR37563:SF2">
    <property type="entry name" value="PHYTANOYL-COA DIOXYGENASE FAMILY PROTEIN (AFU_ORTHOLOGUE AFUA_2G03330)"/>
    <property type="match status" value="1"/>
</dbReference>
<reference evidence="3" key="3">
    <citation type="submission" date="2025-04" db="UniProtKB">
        <authorList>
            <consortium name="RefSeq"/>
        </authorList>
    </citation>
    <scope>IDENTIFICATION</scope>
    <source>
        <strain evidence="3">CBS 781.70</strain>
    </source>
</reference>
<proteinExistence type="predicted"/>
<organism evidence="1">
    <name type="scientific">Eremomyces bilateralis CBS 781.70</name>
    <dbReference type="NCBI Taxonomy" id="1392243"/>
    <lineage>
        <taxon>Eukaryota</taxon>
        <taxon>Fungi</taxon>
        <taxon>Dikarya</taxon>
        <taxon>Ascomycota</taxon>
        <taxon>Pezizomycotina</taxon>
        <taxon>Dothideomycetes</taxon>
        <taxon>Dothideomycetes incertae sedis</taxon>
        <taxon>Eremomycetales</taxon>
        <taxon>Eremomycetaceae</taxon>
        <taxon>Eremomyces</taxon>
    </lineage>
</organism>
<dbReference type="OrthoDB" id="445007at2759"/>
<gene>
    <name evidence="1 3" type="ORF">P152DRAFT_401715</name>
</gene>
<dbReference type="AlphaFoldDB" id="A0A6G1FX67"/>
<evidence type="ECO:0000313" key="3">
    <source>
        <dbReference type="RefSeq" id="XP_033531933.1"/>
    </source>
</evidence>
<reference evidence="3" key="2">
    <citation type="submission" date="2020-04" db="EMBL/GenBank/DDBJ databases">
        <authorList>
            <consortium name="NCBI Genome Project"/>
        </authorList>
    </citation>
    <scope>NUCLEOTIDE SEQUENCE</scope>
    <source>
        <strain evidence="3">CBS 781.70</strain>
    </source>
</reference>